<dbReference type="Pfam" id="PF08924">
    <property type="entry name" value="Rv2525c_GlyHyd-like"/>
    <property type="match status" value="1"/>
</dbReference>
<keyword evidence="2" id="KW-0378">Hydrolase</keyword>
<dbReference type="InterPro" id="IPR017853">
    <property type="entry name" value="GH"/>
</dbReference>
<keyword evidence="3" id="KW-1185">Reference proteome</keyword>
<organism evidence="2 3">
    <name type="scientific">Kutzneria chonburiensis</name>
    <dbReference type="NCBI Taxonomy" id="1483604"/>
    <lineage>
        <taxon>Bacteria</taxon>
        <taxon>Bacillati</taxon>
        <taxon>Actinomycetota</taxon>
        <taxon>Actinomycetes</taxon>
        <taxon>Pseudonocardiales</taxon>
        <taxon>Pseudonocardiaceae</taxon>
        <taxon>Kutzneria</taxon>
    </lineage>
</organism>
<dbReference type="RefSeq" id="WP_273941638.1">
    <property type="nucleotide sequence ID" value="NZ_CP097263.1"/>
</dbReference>
<proteinExistence type="predicted"/>
<dbReference type="Gene3D" id="3.20.20.80">
    <property type="entry name" value="Glycosidases"/>
    <property type="match status" value="1"/>
</dbReference>
<dbReference type="SUPFAM" id="SSF51445">
    <property type="entry name" value="(Trans)glycosidases"/>
    <property type="match status" value="1"/>
</dbReference>
<comment type="caution">
    <text evidence="2">The sequence shown here is derived from an EMBL/GenBank/DDBJ whole genome shotgun (WGS) entry which is preliminary data.</text>
</comment>
<protein>
    <submittedName>
        <fullName evidence="2">Glycoside hydrolase domain-containing protein</fullName>
    </submittedName>
</protein>
<evidence type="ECO:0000259" key="1">
    <source>
        <dbReference type="Pfam" id="PF08924"/>
    </source>
</evidence>
<feature type="domain" description="Rv2525c-like glycoside hydrolase-like" evidence="1">
    <location>
        <begin position="15"/>
        <end position="191"/>
    </location>
</feature>
<accession>A0ABV6MSG2</accession>
<reference evidence="2 3" key="1">
    <citation type="submission" date="2024-09" db="EMBL/GenBank/DDBJ databases">
        <authorList>
            <person name="Sun Q."/>
            <person name="Mori K."/>
        </authorList>
    </citation>
    <scope>NUCLEOTIDE SEQUENCE [LARGE SCALE GENOMIC DNA]</scope>
    <source>
        <strain evidence="2 3">TBRC 1432</strain>
    </source>
</reference>
<name>A0ABV6MSG2_9PSEU</name>
<sequence>MLGLDYSGGRPSGAAVARAGYGFVVRYLVNGLSGRVNLSAGEVSDMHANGVAVALTWERKIIGQPDRATEGHGAGVADAQAAVAQANDVGLPDNPIYFCVDFDIPDYSPGNASARAKLGPVGDYFDGVLSVLPRERVGVYGGFYAVSRALDAGLAQWAWQTAAWSGGQEDPRINLFQRVGTVSVDGVDCDVNEARKDDFGQQGDTMTPEELLDLPINRQGSETGVTSLRQIVAWFDSDLNGLKNAVGKQLDAIKAEVEQKIAGIGTPAIDYDLLATKIAAQMHVNGAAVTDSAKQDG</sequence>
<evidence type="ECO:0000313" key="3">
    <source>
        <dbReference type="Proteomes" id="UP001589810"/>
    </source>
</evidence>
<gene>
    <name evidence="2" type="ORF">ACFFH7_17220</name>
</gene>
<evidence type="ECO:0000313" key="2">
    <source>
        <dbReference type="EMBL" id="MFC0543246.1"/>
    </source>
</evidence>
<dbReference type="EMBL" id="JBHLUD010000004">
    <property type="protein sequence ID" value="MFC0543246.1"/>
    <property type="molecule type" value="Genomic_DNA"/>
</dbReference>
<dbReference type="InterPro" id="IPR015020">
    <property type="entry name" value="Rv2525c-like_Glyco_Hydro-like"/>
</dbReference>
<dbReference type="GO" id="GO:0016787">
    <property type="term" value="F:hydrolase activity"/>
    <property type="evidence" value="ECO:0007669"/>
    <property type="project" value="UniProtKB-KW"/>
</dbReference>
<dbReference type="Proteomes" id="UP001589810">
    <property type="component" value="Unassembled WGS sequence"/>
</dbReference>